<sequence>MPKKLIEWYGEYRQLKDGRQIQHDYAQAIAHKLNSDYSQLGYDYAFGVVKNKPKYIHFGCEETACLHKSEKDFVVWVLRTKPCLNSPSKKTF</sequence>
<evidence type="ECO:0000313" key="1">
    <source>
        <dbReference type="Proteomes" id="UP000887579"/>
    </source>
</evidence>
<name>A0AC34G732_9BILA</name>
<reference evidence="2" key="1">
    <citation type="submission" date="2022-11" db="UniProtKB">
        <authorList>
            <consortium name="WormBaseParasite"/>
        </authorList>
    </citation>
    <scope>IDENTIFICATION</scope>
</reference>
<proteinExistence type="predicted"/>
<protein>
    <submittedName>
        <fullName evidence="2">Uncharacterized protein</fullName>
    </submittedName>
</protein>
<organism evidence="1 2">
    <name type="scientific">Panagrolaimus sp. ES5</name>
    <dbReference type="NCBI Taxonomy" id="591445"/>
    <lineage>
        <taxon>Eukaryota</taxon>
        <taxon>Metazoa</taxon>
        <taxon>Ecdysozoa</taxon>
        <taxon>Nematoda</taxon>
        <taxon>Chromadorea</taxon>
        <taxon>Rhabditida</taxon>
        <taxon>Tylenchina</taxon>
        <taxon>Panagrolaimomorpha</taxon>
        <taxon>Panagrolaimoidea</taxon>
        <taxon>Panagrolaimidae</taxon>
        <taxon>Panagrolaimus</taxon>
    </lineage>
</organism>
<accession>A0AC34G732</accession>
<evidence type="ECO:0000313" key="2">
    <source>
        <dbReference type="WBParaSite" id="ES5_v2.g25560.t1"/>
    </source>
</evidence>
<dbReference type="WBParaSite" id="ES5_v2.g25560.t1">
    <property type="protein sequence ID" value="ES5_v2.g25560.t1"/>
    <property type="gene ID" value="ES5_v2.g25560"/>
</dbReference>
<dbReference type="Proteomes" id="UP000887579">
    <property type="component" value="Unplaced"/>
</dbReference>